<dbReference type="Pfam" id="PF15833">
    <property type="entry name" value="DUF4714"/>
    <property type="match status" value="1"/>
</dbReference>
<evidence type="ECO:0000256" key="2">
    <source>
        <dbReference type="SAM" id="Phobius"/>
    </source>
</evidence>
<reference evidence="3" key="3">
    <citation type="submission" date="2025-09" db="UniProtKB">
        <authorList>
            <consortium name="Ensembl"/>
        </authorList>
    </citation>
    <scope>IDENTIFICATION</scope>
    <source>
        <strain evidence="3">Glennie</strain>
    </source>
</reference>
<organism evidence="3 4">
    <name type="scientific">Ornithorhynchus anatinus</name>
    <name type="common">Duckbill platypus</name>
    <dbReference type="NCBI Taxonomy" id="9258"/>
    <lineage>
        <taxon>Eukaryota</taxon>
        <taxon>Metazoa</taxon>
        <taxon>Chordata</taxon>
        <taxon>Craniata</taxon>
        <taxon>Vertebrata</taxon>
        <taxon>Euteleostomi</taxon>
        <taxon>Mammalia</taxon>
        <taxon>Monotremata</taxon>
        <taxon>Ornithorhynchidae</taxon>
        <taxon>Ornithorhynchus</taxon>
    </lineage>
</organism>
<feature type="transmembrane region" description="Helical" evidence="2">
    <location>
        <begin position="97"/>
        <end position="119"/>
    </location>
</feature>
<dbReference type="InterPro" id="IPR031674">
    <property type="entry name" value="DUF4714"/>
</dbReference>
<dbReference type="Bgee" id="ENSOANG00000048906">
    <property type="expression patterns" value="Expressed in liver and 7 other cell types or tissues"/>
</dbReference>
<keyword evidence="2" id="KW-1133">Transmembrane helix</keyword>
<dbReference type="OMA" id="AHTLHTQ"/>
<gene>
    <name evidence="3" type="primary">LSMEM2</name>
</gene>
<proteinExistence type="predicted"/>
<dbReference type="Proteomes" id="UP000002279">
    <property type="component" value="Chromosome X1"/>
</dbReference>
<name>A0A6I8N3T9_ORNAN</name>
<reference evidence="3 4" key="1">
    <citation type="journal article" date="2008" name="Nature">
        <title>Genome analysis of the platypus reveals unique signatures of evolution.</title>
        <authorList>
            <person name="Warren W.C."/>
            <person name="Hillier L.W."/>
            <person name="Marshall Graves J.A."/>
            <person name="Birney E."/>
            <person name="Ponting C.P."/>
            <person name="Grutzner F."/>
            <person name="Belov K."/>
            <person name="Miller W."/>
            <person name="Clarke L."/>
            <person name="Chinwalla A.T."/>
            <person name="Yang S.P."/>
            <person name="Heger A."/>
            <person name="Locke D.P."/>
            <person name="Miethke P."/>
            <person name="Waters P.D."/>
            <person name="Veyrunes F."/>
            <person name="Fulton L."/>
            <person name="Fulton B."/>
            <person name="Graves T."/>
            <person name="Wallis J."/>
            <person name="Puente X.S."/>
            <person name="Lopez-Otin C."/>
            <person name="Ordonez G.R."/>
            <person name="Eichler E.E."/>
            <person name="Chen L."/>
            <person name="Cheng Z."/>
            <person name="Deakin J.E."/>
            <person name="Alsop A."/>
            <person name="Thompson K."/>
            <person name="Kirby P."/>
            <person name="Papenfuss A.T."/>
            <person name="Wakefield M.J."/>
            <person name="Olender T."/>
            <person name="Lancet D."/>
            <person name="Huttley G.A."/>
            <person name="Smit A.F."/>
            <person name="Pask A."/>
            <person name="Temple-Smith P."/>
            <person name="Batzer M.A."/>
            <person name="Walker J.A."/>
            <person name="Konkel M.K."/>
            <person name="Harris R.S."/>
            <person name="Whittington C.M."/>
            <person name="Wong E.S."/>
            <person name="Gemmell N.J."/>
            <person name="Buschiazzo E."/>
            <person name="Vargas Jentzsch I.M."/>
            <person name="Merkel A."/>
            <person name="Schmitz J."/>
            <person name="Zemann A."/>
            <person name="Churakov G."/>
            <person name="Kriegs J.O."/>
            <person name="Brosius J."/>
            <person name="Murchison E.P."/>
            <person name="Sachidanandam R."/>
            <person name="Smith C."/>
            <person name="Hannon G.J."/>
            <person name="Tsend-Ayush E."/>
            <person name="McMillan D."/>
            <person name="Attenborough R."/>
            <person name="Rens W."/>
            <person name="Ferguson-Smith M."/>
            <person name="Lefevre C.M."/>
            <person name="Sharp J.A."/>
            <person name="Nicholas K.R."/>
            <person name="Ray D.A."/>
            <person name="Kube M."/>
            <person name="Reinhardt R."/>
            <person name="Pringle T.H."/>
            <person name="Taylor J."/>
            <person name="Jones R.C."/>
            <person name="Nixon B."/>
            <person name="Dacheux J.L."/>
            <person name="Niwa H."/>
            <person name="Sekita Y."/>
            <person name="Huang X."/>
            <person name="Stark A."/>
            <person name="Kheradpour P."/>
            <person name="Kellis M."/>
            <person name="Flicek P."/>
            <person name="Chen Y."/>
            <person name="Webber C."/>
            <person name="Hardison R."/>
            <person name="Nelson J."/>
            <person name="Hallsworth-Pepin K."/>
            <person name="Delehaunty K."/>
            <person name="Markovic C."/>
            <person name="Minx P."/>
            <person name="Feng Y."/>
            <person name="Kremitzki C."/>
            <person name="Mitreva M."/>
            <person name="Glasscock J."/>
            <person name="Wylie T."/>
            <person name="Wohldmann P."/>
            <person name="Thiru P."/>
            <person name="Nhan M.N."/>
            <person name="Pohl C.S."/>
            <person name="Smith S.M."/>
            <person name="Hou S."/>
            <person name="Nefedov M."/>
            <person name="de Jong P.J."/>
            <person name="Renfree M.B."/>
            <person name="Mardis E.R."/>
            <person name="Wilson R.K."/>
        </authorList>
    </citation>
    <scope>NUCLEOTIDE SEQUENCE [LARGE SCALE GENOMIC DNA]</scope>
    <source>
        <strain evidence="3 4">Glennie</strain>
    </source>
</reference>
<keyword evidence="2" id="KW-0812">Transmembrane</keyword>
<protein>
    <submittedName>
        <fullName evidence="3">Leucine rich single-pass membrane protein 2</fullName>
    </submittedName>
</protein>
<keyword evidence="4" id="KW-1185">Reference proteome</keyword>
<dbReference type="PANTHER" id="PTHR37333:SF1">
    <property type="entry name" value="LEUCINE-RICH SINGLE-PASS MEMBRANE PROTEIN 2"/>
    <property type="match status" value="1"/>
</dbReference>
<dbReference type="AlphaFoldDB" id="A0A6I8N3T9"/>
<dbReference type="FunCoup" id="A0A6I8N3T9">
    <property type="interactions" value="12"/>
</dbReference>
<dbReference type="GeneTree" id="ENSGT00390000000577"/>
<reference evidence="3" key="2">
    <citation type="submission" date="2025-08" db="UniProtKB">
        <authorList>
            <consortium name="Ensembl"/>
        </authorList>
    </citation>
    <scope>IDENTIFICATION</scope>
    <source>
        <strain evidence="3">Glennie</strain>
    </source>
</reference>
<sequence>MGNLPPLEGLLLSSPPTDAMQPITVSPGSRVPLPQSHLAEVSLHPVESISDLHSGGPLHSYLGEEDPATQQWEELMGVLPPSLCTQAGCSPAQGRGAFLLLLALLVFTCLALAILAVYLSVLQSESLRVVAHALQAQEEMVLKLRLASLSQWRRLNASEARGLS</sequence>
<dbReference type="InParanoid" id="A0A6I8N3T9"/>
<accession>A0A6I8N3T9</accession>
<evidence type="ECO:0000313" key="3">
    <source>
        <dbReference type="Ensembl" id="ENSOANP00000035557.1"/>
    </source>
</evidence>
<keyword evidence="2" id="KW-0472">Membrane</keyword>
<feature type="region of interest" description="Disordered" evidence="1">
    <location>
        <begin position="1"/>
        <end position="21"/>
    </location>
</feature>
<evidence type="ECO:0000313" key="4">
    <source>
        <dbReference type="Proteomes" id="UP000002279"/>
    </source>
</evidence>
<feature type="compositionally biased region" description="Low complexity" evidence="1">
    <location>
        <begin position="1"/>
        <end position="16"/>
    </location>
</feature>
<dbReference type="PANTHER" id="PTHR37333">
    <property type="entry name" value="LEUCINE-RICH SINGLE-PASS MEMBRANE PROTEIN 2"/>
    <property type="match status" value="1"/>
</dbReference>
<evidence type="ECO:0000256" key="1">
    <source>
        <dbReference type="SAM" id="MobiDB-lite"/>
    </source>
</evidence>
<dbReference type="Ensembl" id="ENSOANT00000067731.1">
    <property type="protein sequence ID" value="ENSOANP00000035557.1"/>
    <property type="gene ID" value="ENSOANG00000048906.1"/>
</dbReference>